<proteinExistence type="predicted"/>
<feature type="region of interest" description="Disordered" evidence="1">
    <location>
        <begin position="66"/>
        <end position="114"/>
    </location>
</feature>
<name>A0A420XW29_9PEZI</name>
<feature type="non-terminal residue" evidence="2">
    <location>
        <position position="1"/>
    </location>
</feature>
<feature type="compositionally biased region" description="Basic and acidic residues" evidence="1">
    <location>
        <begin position="66"/>
        <end position="79"/>
    </location>
</feature>
<sequence>SGEETVDRNQDLEGKGAGGAEPTVDEGGGGERGRERGGEYPVPVPVEEKVPTYRYIEGPRVVEGRRPWEKEEEGRRERTPVGVRVKMTEREREVSERGSVYGGGSERGDGREREVFYREYRQVR</sequence>
<dbReference type="EMBL" id="QVQW01000148">
    <property type="protein sequence ID" value="RKU39779.1"/>
    <property type="molecule type" value="Genomic_DNA"/>
</dbReference>
<dbReference type="AlphaFoldDB" id="A0A420XW29"/>
<reference evidence="2 3" key="1">
    <citation type="submission" date="2018-08" db="EMBL/GenBank/DDBJ databases">
        <title>Draft genome of the lignicolous fungus Coniochaeta pulveracea.</title>
        <authorList>
            <person name="Borstlap C.J."/>
            <person name="De Witt R.N."/>
            <person name="Botha A."/>
            <person name="Volschenk H."/>
        </authorList>
    </citation>
    <scope>NUCLEOTIDE SEQUENCE [LARGE SCALE GENOMIC DNA]</scope>
    <source>
        <strain evidence="2 3">CAB683</strain>
    </source>
</reference>
<feature type="compositionally biased region" description="Basic and acidic residues" evidence="1">
    <location>
        <begin position="86"/>
        <end position="96"/>
    </location>
</feature>
<feature type="region of interest" description="Disordered" evidence="1">
    <location>
        <begin position="1"/>
        <end position="45"/>
    </location>
</feature>
<gene>
    <name evidence="2" type="ORF">DL546_000005</name>
</gene>
<evidence type="ECO:0000313" key="2">
    <source>
        <dbReference type="EMBL" id="RKU39779.1"/>
    </source>
</evidence>
<protein>
    <submittedName>
        <fullName evidence="2">Uncharacterized protein</fullName>
    </submittedName>
</protein>
<evidence type="ECO:0000256" key="1">
    <source>
        <dbReference type="SAM" id="MobiDB-lite"/>
    </source>
</evidence>
<organism evidence="2 3">
    <name type="scientific">Coniochaeta pulveracea</name>
    <dbReference type="NCBI Taxonomy" id="177199"/>
    <lineage>
        <taxon>Eukaryota</taxon>
        <taxon>Fungi</taxon>
        <taxon>Dikarya</taxon>
        <taxon>Ascomycota</taxon>
        <taxon>Pezizomycotina</taxon>
        <taxon>Sordariomycetes</taxon>
        <taxon>Sordariomycetidae</taxon>
        <taxon>Coniochaetales</taxon>
        <taxon>Coniochaetaceae</taxon>
        <taxon>Coniochaeta</taxon>
    </lineage>
</organism>
<comment type="caution">
    <text evidence="2">The sequence shown here is derived from an EMBL/GenBank/DDBJ whole genome shotgun (WGS) entry which is preliminary data.</text>
</comment>
<evidence type="ECO:0000313" key="3">
    <source>
        <dbReference type="Proteomes" id="UP000275385"/>
    </source>
</evidence>
<keyword evidence="3" id="KW-1185">Reference proteome</keyword>
<accession>A0A420XW29</accession>
<dbReference type="Proteomes" id="UP000275385">
    <property type="component" value="Unassembled WGS sequence"/>
</dbReference>
<feature type="compositionally biased region" description="Basic and acidic residues" evidence="1">
    <location>
        <begin position="1"/>
        <end position="14"/>
    </location>
</feature>
<feature type="compositionally biased region" description="Basic and acidic residues" evidence="1">
    <location>
        <begin position="29"/>
        <end position="38"/>
    </location>
</feature>